<gene>
    <name evidence="1" type="ORF">WL29_22320</name>
</gene>
<proteinExistence type="predicted"/>
<protein>
    <submittedName>
        <fullName evidence="1">Uncharacterized protein</fullName>
    </submittedName>
</protein>
<evidence type="ECO:0000313" key="2">
    <source>
        <dbReference type="Proteomes" id="UP000060630"/>
    </source>
</evidence>
<comment type="caution">
    <text evidence="1">The sequence shown here is derived from an EMBL/GenBank/DDBJ whole genome shotgun (WGS) entry which is preliminary data.</text>
</comment>
<sequence>MRQLAYNLTVAVERKVTSFEPSGDRILLKHGTSICPVSFTRLAGGYNAHLADDSDHGRWFAMLNEWLSGKTEVTLCRGTTEVVATL</sequence>
<dbReference type="EMBL" id="LPHD01000049">
    <property type="protein sequence ID" value="KWA84103.1"/>
    <property type="molecule type" value="Genomic_DNA"/>
</dbReference>
<reference evidence="1 2" key="1">
    <citation type="submission" date="2015-11" db="EMBL/GenBank/DDBJ databases">
        <title>Expanding the genomic diversity of Burkholderia species for the development of highly accurate diagnostics.</title>
        <authorList>
            <person name="Sahl J."/>
            <person name="Keim P."/>
            <person name="Wagner D."/>
        </authorList>
    </citation>
    <scope>NUCLEOTIDE SEQUENCE [LARGE SCALE GENOMIC DNA]</scope>
    <source>
        <strain evidence="1 2">MSMB2087WGS</strain>
    </source>
</reference>
<dbReference type="AlphaFoldDB" id="A0A106QC24"/>
<dbReference type="Proteomes" id="UP000060630">
    <property type="component" value="Unassembled WGS sequence"/>
</dbReference>
<name>A0A106QC24_9BURK</name>
<evidence type="ECO:0000313" key="1">
    <source>
        <dbReference type="EMBL" id="KWA84103.1"/>
    </source>
</evidence>
<accession>A0A106QC24</accession>
<organism evidence="1 2">
    <name type="scientific">Burkholderia ubonensis</name>
    <dbReference type="NCBI Taxonomy" id="101571"/>
    <lineage>
        <taxon>Bacteria</taxon>
        <taxon>Pseudomonadati</taxon>
        <taxon>Pseudomonadota</taxon>
        <taxon>Betaproteobacteria</taxon>
        <taxon>Burkholderiales</taxon>
        <taxon>Burkholderiaceae</taxon>
        <taxon>Burkholderia</taxon>
        <taxon>Burkholderia cepacia complex</taxon>
    </lineage>
</organism>